<reference evidence="3 4" key="2">
    <citation type="submission" date="2018-11" db="EMBL/GenBank/DDBJ databases">
        <authorList>
            <consortium name="Pathogen Informatics"/>
        </authorList>
    </citation>
    <scope>NUCLEOTIDE SEQUENCE [LARGE SCALE GENOMIC DNA]</scope>
</reference>
<evidence type="ECO:0000313" key="5">
    <source>
        <dbReference type="WBParaSite" id="SBAD_0000324601-mRNA-1"/>
    </source>
</evidence>
<evidence type="ECO:0000313" key="3">
    <source>
        <dbReference type="EMBL" id="VDP00009.1"/>
    </source>
</evidence>
<organism evidence="5">
    <name type="scientific">Soboliphyme baturini</name>
    <dbReference type="NCBI Taxonomy" id="241478"/>
    <lineage>
        <taxon>Eukaryota</taxon>
        <taxon>Metazoa</taxon>
        <taxon>Ecdysozoa</taxon>
        <taxon>Nematoda</taxon>
        <taxon>Enoplea</taxon>
        <taxon>Dorylaimia</taxon>
        <taxon>Dioctophymatida</taxon>
        <taxon>Dioctophymatoidea</taxon>
        <taxon>Soboliphymatidae</taxon>
        <taxon>Soboliphyme</taxon>
    </lineage>
</organism>
<evidence type="ECO:0000256" key="2">
    <source>
        <dbReference type="SAM" id="Phobius"/>
    </source>
</evidence>
<feature type="transmembrane region" description="Helical" evidence="2">
    <location>
        <begin position="23"/>
        <end position="45"/>
    </location>
</feature>
<evidence type="ECO:0000313" key="4">
    <source>
        <dbReference type="Proteomes" id="UP000270296"/>
    </source>
</evidence>
<feature type="region of interest" description="Disordered" evidence="1">
    <location>
        <begin position="308"/>
        <end position="337"/>
    </location>
</feature>
<gene>
    <name evidence="3" type="ORF">SBAD_LOCUS3100</name>
</gene>
<feature type="compositionally biased region" description="Low complexity" evidence="1">
    <location>
        <begin position="165"/>
        <end position="186"/>
    </location>
</feature>
<dbReference type="AlphaFoldDB" id="A0A183IHK5"/>
<sequence>MAKVGGRGTAQQQQQQLTTRTTMILACLRLAAAAAAAVAVAATANDERYTDGLPRDDGRRRTTRRFSSFVTPAHESLSHHRVVVTVADQSDVTPTDNHLHRSQLQSDLISSRPIALRQLLNTIATTTTTIAPTMVMPKVAFDAEDLPPPSYYLSRQNRTGTASFNNNNNNNNNNKNNNNIRKTPPAAAAVATATAATDSCSFSVATSAAETSSSFRSSPNSTTTTSILKETFAEVGSKINKEGKNLLLLLFAYVCFIALCISTIDDRRIVLLTTIDQRQSHLSVIDGRDGEEEVEEFCQELVQKLVPKSTHSSSWETSMPKPDEEGPMKHLSAGMAP</sequence>
<dbReference type="Proteomes" id="UP000270296">
    <property type="component" value="Unassembled WGS sequence"/>
</dbReference>
<name>A0A183IHK5_9BILA</name>
<keyword evidence="2" id="KW-0812">Transmembrane</keyword>
<feature type="region of interest" description="Disordered" evidence="1">
    <location>
        <begin position="150"/>
        <end position="186"/>
    </location>
</feature>
<reference evidence="5" key="1">
    <citation type="submission" date="2016-06" db="UniProtKB">
        <authorList>
            <consortium name="WormBaseParasite"/>
        </authorList>
    </citation>
    <scope>IDENTIFICATION</scope>
</reference>
<protein>
    <submittedName>
        <fullName evidence="3 5">Uncharacterized protein</fullName>
    </submittedName>
</protein>
<keyword evidence="2" id="KW-0472">Membrane</keyword>
<keyword evidence="4" id="KW-1185">Reference proteome</keyword>
<dbReference type="WBParaSite" id="SBAD_0000324601-mRNA-1">
    <property type="protein sequence ID" value="SBAD_0000324601-mRNA-1"/>
    <property type="gene ID" value="SBAD_0000324601"/>
</dbReference>
<keyword evidence="2" id="KW-1133">Transmembrane helix</keyword>
<proteinExistence type="predicted"/>
<feature type="compositionally biased region" description="Polar residues" evidence="1">
    <location>
        <begin position="153"/>
        <end position="164"/>
    </location>
</feature>
<accession>A0A183IHK5</accession>
<dbReference type="EMBL" id="UZAM01007569">
    <property type="protein sequence ID" value="VDP00009.1"/>
    <property type="molecule type" value="Genomic_DNA"/>
</dbReference>
<evidence type="ECO:0000256" key="1">
    <source>
        <dbReference type="SAM" id="MobiDB-lite"/>
    </source>
</evidence>